<accession>A0A9D1PM57</accession>
<gene>
    <name evidence="4" type="ORF">H9895_02535</name>
</gene>
<evidence type="ECO:0000313" key="5">
    <source>
        <dbReference type="Proteomes" id="UP000823937"/>
    </source>
</evidence>
<dbReference type="PROSITE" id="PS50977">
    <property type="entry name" value="HTH_TETR_2"/>
    <property type="match status" value="1"/>
</dbReference>
<dbReference type="Gene3D" id="1.10.357.10">
    <property type="entry name" value="Tetracycline Repressor, domain 2"/>
    <property type="match status" value="1"/>
</dbReference>
<proteinExistence type="predicted"/>
<sequence>MDKKQELLINAAKIIHEDGVQNFTMEALAKKSNITKGGVLYHFKSKSDLLLRMNEFVIEQFEMKMNHYVEQLHGSYVFTRAYGHATIDYIQNEQNILLPAVFITSLEEKACKALWDQTLHKWNKAFDTDKGNKQSILTFRLICDGVWFSITYDFTPSSIQQVTKLLQYECEKLTTEEY</sequence>
<feature type="domain" description="HTH tetR-type" evidence="3">
    <location>
        <begin position="1"/>
        <end position="61"/>
    </location>
</feature>
<dbReference type="Proteomes" id="UP000823937">
    <property type="component" value="Unassembled WGS sequence"/>
</dbReference>
<reference evidence="4" key="2">
    <citation type="submission" date="2021-04" db="EMBL/GenBank/DDBJ databases">
        <authorList>
            <person name="Gilroy R."/>
        </authorList>
    </citation>
    <scope>NUCLEOTIDE SEQUENCE</scope>
    <source>
        <strain evidence="4">CHK169-2315</strain>
    </source>
</reference>
<dbReference type="Pfam" id="PF17937">
    <property type="entry name" value="TetR_C_28"/>
    <property type="match status" value="1"/>
</dbReference>
<feature type="DNA-binding region" description="H-T-H motif" evidence="2">
    <location>
        <begin position="24"/>
        <end position="43"/>
    </location>
</feature>
<dbReference type="InterPro" id="IPR009057">
    <property type="entry name" value="Homeodomain-like_sf"/>
</dbReference>
<organism evidence="4 5">
    <name type="scientific">Candidatus Pseudogracilibacillus intestinigallinarum</name>
    <dbReference type="NCBI Taxonomy" id="2838742"/>
    <lineage>
        <taxon>Bacteria</taxon>
        <taxon>Bacillati</taxon>
        <taxon>Bacillota</taxon>
        <taxon>Bacilli</taxon>
        <taxon>Bacillales</taxon>
        <taxon>Bacillaceae</taxon>
        <taxon>Pseudogracilibacillus</taxon>
    </lineage>
</organism>
<comment type="caution">
    <text evidence="4">The sequence shown here is derived from an EMBL/GenBank/DDBJ whole genome shotgun (WGS) entry which is preliminary data.</text>
</comment>
<keyword evidence="1 2" id="KW-0238">DNA-binding</keyword>
<dbReference type="Pfam" id="PF00440">
    <property type="entry name" value="TetR_N"/>
    <property type="match status" value="1"/>
</dbReference>
<name>A0A9D1PM57_9BACI</name>
<dbReference type="InterPro" id="IPR041479">
    <property type="entry name" value="TetR_CgmR_C"/>
</dbReference>
<dbReference type="AlphaFoldDB" id="A0A9D1PM57"/>
<dbReference type="EMBL" id="DXHX01000035">
    <property type="protein sequence ID" value="HIV73939.1"/>
    <property type="molecule type" value="Genomic_DNA"/>
</dbReference>
<reference evidence="4" key="1">
    <citation type="journal article" date="2021" name="PeerJ">
        <title>Extensive microbial diversity within the chicken gut microbiome revealed by metagenomics and culture.</title>
        <authorList>
            <person name="Gilroy R."/>
            <person name="Ravi A."/>
            <person name="Getino M."/>
            <person name="Pursley I."/>
            <person name="Horton D.L."/>
            <person name="Alikhan N.F."/>
            <person name="Baker D."/>
            <person name="Gharbi K."/>
            <person name="Hall N."/>
            <person name="Watson M."/>
            <person name="Adriaenssens E.M."/>
            <person name="Foster-Nyarko E."/>
            <person name="Jarju S."/>
            <person name="Secka A."/>
            <person name="Antonio M."/>
            <person name="Oren A."/>
            <person name="Chaudhuri R.R."/>
            <person name="La Ragione R."/>
            <person name="Hildebrand F."/>
            <person name="Pallen M.J."/>
        </authorList>
    </citation>
    <scope>NUCLEOTIDE SEQUENCE</scope>
    <source>
        <strain evidence="4">CHK169-2315</strain>
    </source>
</reference>
<evidence type="ECO:0000256" key="2">
    <source>
        <dbReference type="PROSITE-ProRule" id="PRU00335"/>
    </source>
</evidence>
<evidence type="ECO:0000313" key="4">
    <source>
        <dbReference type="EMBL" id="HIV73939.1"/>
    </source>
</evidence>
<dbReference type="InterPro" id="IPR001647">
    <property type="entry name" value="HTH_TetR"/>
</dbReference>
<protein>
    <submittedName>
        <fullName evidence="4">TetR/AcrR family transcriptional regulator</fullName>
    </submittedName>
</protein>
<dbReference type="SUPFAM" id="SSF46689">
    <property type="entry name" value="Homeodomain-like"/>
    <property type="match status" value="1"/>
</dbReference>
<evidence type="ECO:0000259" key="3">
    <source>
        <dbReference type="PROSITE" id="PS50977"/>
    </source>
</evidence>
<dbReference type="PRINTS" id="PR00455">
    <property type="entry name" value="HTHTETR"/>
</dbReference>
<dbReference type="GO" id="GO:0003677">
    <property type="term" value="F:DNA binding"/>
    <property type="evidence" value="ECO:0007669"/>
    <property type="project" value="UniProtKB-UniRule"/>
</dbReference>
<evidence type="ECO:0000256" key="1">
    <source>
        <dbReference type="ARBA" id="ARBA00023125"/>
    </source>
</evidence>